<sequence>MTRRLLLTSDFLHPGDEVDDYLRSAGFATLHAPLTGRRTPSELIELLDGVEGALIANEPLTAEVLSASVLRAVVRTGVGHDSIDLTAASGLGISISNLPGINANAVAEYTIGLILAAARGLVPSAAGVAAGGWPRHDGFELRGATLGLVGYGTIAQAVVPLARAFGLQVLCTTKLPRADPAVHFVALPELLGSADFVSLHTSLTEQTRGLIGAAQLRLMRPNAVLVNTSRGPVVDEEALAAAVRDGVIAGAQLDVVAEEPLPTTSPLRNVPGIVVYSHLAGQTAQARQAAGKQGAAELVAALAGRPRYRVNMIERKP</sequence>
<protein>
    <submittedName>
        <fullName evidence="7 8">Phosphoglycerate dehydrogenase</fullName>
        <ecNumber evidence="7">1.1.1.310</ecNumber>
        <ecNumber evidence="7">1.1.1.95</ecNumber>
    </submittedName>
</protein>
<dbReference type="Pfam" id="PF00389">
    <property type="entry name" value="2-Hacid_dh"/>
    <property type="match status" value="1"/>
</dbReference>
<name>A0A7Y4P3A0_9ACTN</name>
<evidence type="ECO:0000256" key="1">
    <source>
        <dbReference type="ARBA" id="ARBA00005854"/>
    </source>
</evidence>
<dbReference type="Gene3D" id="3.40.50.720">
    <property type="entry name" value="NAD(P)-binding Rossmann-like Domain"/>
    <property type="match status" value="2"/>
</dbReference>
<dbReference type="EC" id="1.1.1.310" evidence="7"/>
<dbReference type="GO" id="GO:0004617">
    <property type="term" value="F:phosphoglycerate dehydrogenase activity"/>
    <property type="evidence" value="ECO:0007669"/>
    <property type="project" value="UniProtKB-EC"/>
</dbReference>
<dbReference type="Proteomes" id="UP000553957">
    <property type="component" value="Unassembled WGS sequence"/>
</dbReference>
<dbReference type="PANTHER" id="PTHR42789">
    <property type="entry name" value="D-ISOMER SPECIFIC 2-HYDROXYACID DEHYDROGENASE FAMILY PROTEIN (AFU_ORTHOLOGUE AFUA_6G10090)"/>
    <property type="match status" value="1"/>
</dbReference>
<feature type="domain" description="D-isomer specific 2-hydroxyacid dehydrogenase catalytic" evidence="5">
    <location>
        <begin position="34"/>
        <end position="311"/>
    </location>
</feature>
<dbReference type="EMBL" id="JACHKF010000001">
    <property type="protein sequence ID" value="MBB6568885.1"/>
    <property type="molecule type" value="Genomic_DNA"/>
</dbReference>
<dbReference type="InterPro" id="IPR006140">
    <property type="entry name" value="D-isomer_DH_NAD-bd"/>
</dbReference>
<comment type="caution">
    <text evidence="8">The sequence shown here is derived from an EMBL/GenBank/DDBJ whole genome shotgun (WGS) entry which is preliminary data.</text>
</comment>
<evidence type="ECO:0000313" key="9">
    <source>
        <dbReference type="Proteomes" id="UP000534306"/>
    </source>
</evidence>
<proteinExistence type="inferred from homology"/>
<dbReference type="Proteomes" id="UP000534306">
    <property type="component" value="Unassembled WGS sequence"/>
</dbReference>
<dbReference type="PANTHER" id="PTHR42789:SF1">
    <property type="entry name" value="D-ISOMER SPECIFIC 2-HYDROXYACID DEHYDROGENASE FAMILY PROTEIN (AFU_ORTHOLOGUE AFUA_6G10090)"/>
    <property type="match status" value="1"/>
</dbReference>
<dbReference type="SUPFAM" id="SSF51735">
    <property type="entry name" value="NAD(P)-binding Rossmann-fold domains"/>
    <property type="match status" value="1"/>
</dbReference>
<dbReference type="Pfam" id="PF02826">
    <property type="entry name" value="2-Hacid_dh_C"/>
    <property type="match status" value="1"/>
</dbReference>
<comment type="similarity">
    <text evidence="1 4">Belongs to the D-isomer specific 2-hydroxyacid dehydrogenase family.</text>
</comment>
<dbReference type="InterPro" id="IPR036291">
    <property type="entry name" value="NAD(P)-bd_dom_sf"/>
</dbReference>
<dbReference type="PROSITE" id="PS00671">
    <property type="entry name" value="D_2_HYDROXYACID_DH_3"/>
    <property type="match status" value="1"/>
</dbReference>
<evidence type="ECO:0000256" key="4">
    <source>
        <dbReference type="RuleBase" id="RU003719"/>
    </source>
</evidence>
<organism evidence="8 9">
    <name type="scientific">Kribbella sandramycini</name>
    <dbReference type="NCBI Taxonomy" id="60450"/>
    <lineage>
        <taxon>Bacteria</taxon>
        <taxon>Bacillati</taxon>
        <taxon>Actinomycetota</taxon>
        <taxon>Actinomycetes</taxon>
        <taxon>Propionibacteriales</taxon>
        <taxon>Kribbellaceae</taxon>
        <taxon>Kribbella</taxon>
    </lineage>
</organism>
<evidence type="ECO:0000313" key="10">
    <source>
        <dbReference type="Proteomes" id="UP000553957"/>
    </source>
</evidence>
<keyword evidence="3" id="KW-0520">NAD</keyword>
<evidence type="ECO:0000313" key="8">
    <source>
        <dbReference type="EMBL" id="NOL45651.1"/>
    </source>
</evidence>
<dbReference type="InterPro" id="IPR029753">
    <property type="entry name" value="D-isomer_DH_CS"/>
</dbReference>
<dbReference type="GO" id="GO:0051287">
    <property type="term" value="F:NAD binding"/>
    <property type="evidence" value="ECO:0007669"/>
    <property type="project" value="InterPro"/>
</dbReference>
<evidence type="ECO:0000313" key="7">
    <source>
        <dbReference type="EMBL" id="MBB6568885.1"/>
    </source>
</evidence>
<feature type="domain" description="D-isomer specific 2-hydroxyacid dehydrogenase NAD-binding" evidence="6">
    <location>
        <begin position="111"/>
        <end position="280"/>
    </location>
</feature>
<dbReference type="GO" id="GO:0102155">
    <property type="term" value="F:S-sulfolactate dehydrogenase activity"/>
    <property type="evidence" value="ECO:0007669"/>
    <property type="project" value="UniProtKB-EC"/>
</dbReference>
<gene>
    <name evidence="7" type="ORF">HNR71_004522</name>
    <name evidence="8" type="ORF">HPO96_35955</name>
</gene>
<reference evidence="8 9" key="1">
    <citation type="submission" date="2020-05" db="EMBL/GenBank/DDBJ databases">
        <title>Genome sequence of Kribbella sandramycini ATCC 39419.</title>
        <authorList>
            <person name="Maclea K.S."/>
            <person name="Fair J.L."/>
        </authorList>
    </citation>
    <scope>NUCLEOTIDE SEQUENCE [LARGE SCALE GENOMIC DNA]</scope>
    <source>
        <strain evidence="8 9">ATCC 39419</strain>
    </source>
</reference>
<dbReference type="EMBL" id="JABJRC010000014">
    <property type="protein sequence ID" value="NOL45651.1"/>
    <property type="molecule type" value="Genomic_DNA"/>
</dbReference>
<dbReference type="InterPro" id="IPR006139">
    <property type="entry name" value="D-isomer_2_OHA_DH_cat_dom"/>
</dbReference>
<dbReference type="AlphaFoldDB" id="A0A7Y4P3A0"/>
<evidence type="ECO:0000256" key="2">
    <source>
        <dbReference type="ARBA" id="ARBA00023002"/>
    </source>
</evidence>
<dbReference type="CDD" id="cd12172">
    <property type="entry name" value="PGDH_like_2"/>
    <property type="match status" value="1"/>
</dbReference>
<dbReference type="EC" id="1.1.1.95" evidence="7"/>
<dbReference type="SUPFAM" id="SSF52283">
    <property type="entry name" value="Formate/glycerate dehydrogenase catalytic domain-like"/>
    <property type="match status" value="1"/>
</dbReference>
<dbReference type="RefSeq" id="WP_171678939.1">
    <property type="nucleotide sequence ID" value="NZ_BAAAGT010000019.1"/>
</dbReference>
<evidence type="ECO:0000259" key="6">
    <source>
        <dbReference type="Pfam" id="PF02826"/>
    </source>
</evidence>
<dbReference type="InterPro" id="IPR050857">
    <property type="entry name" value="D-2-hydroxyacid_DH"/>
</dbReference>
<evidence type="ECO:0000259" key="5">
    <source>
        <dbReference type="Pfam" id="PF00389"/>
    </source>
</evidence>
<reference evidence="7 10" key="2">
    <citation type="submission" date="2020-08" db="EMBL/GenBank/DDBJ databases">
        <title>Sequencing the genomes of 1000 actinobacteria strains.</title>
        <authorList>
            <person name="Klenk H.-P."/>
        </authorList>
    </citation>
    <scope>NUCLEOTIDE SEQUENCE [LARGE SCALE GENOMIC DNA]</scope>
    <source>
        <strain evidence="7 10">DSM 15626</strain>
    </source>
</reference>
<keyword evidence="2 4" id="KW-0560">Oxidoreductase</keyword>
<evidence type="ECO:0000256" key="3">
    <source>
        <dbReference type="ARBA" id="ARBA00023027"/>
    </source>
</evidence>
<accession>A0A7Y4P3A0</accession>
<keyword evidence="9" id="KW-1185">Reference proteome</keyword>